<feature type="region of interest" description="Disordered" evidence="1">
    <location>
        <begin position="246"/>
        <end position="273"/>
    </location>
</feature>
<feature type="region of interest" description="Disordered" evidence="1">
    <location>
        <begin position="176"/>
        <end position="197"/>
    </location>
</feature>
<dbReference type="GO" id="GO:0070772">
    <property type="term" value="C:PAS complex"/>
    <property type="evidence" value="ECO:0007669"/>
    <property type="project" value="TreeGrafter"/>
</dbReference>
<comment type="caution">
    <text evidence="2">The sequence shown here is derived from an EMBL/GenBank/DDBJ whole genome shotgun (WGS) entry which is preliminary data.</text>
</comment>
<evidence type="ECO:0000313" key="2">
    <source>
        <dbReference type="EMBL" id="CAG8468524.1"/>
    </source>
</evidence>
<keyword evidence="3" id="KW-1185">Reference proteome</keyword>
<reference evidence="2" key="1">
    <citation type="submission" date="2021-06" db="EMBL/GenBank/DDBJ databases">
        <authorList>
            <person name="Kallberg Y."/>
            <person name="Tangrot J."/>
            <person name="Rosling A."/>
        </authorList>
    </citation>
    <scope>NUCLEOTIDE SEQUENCE</scope>
    <source>
        <strain evidence="2">87-6 pot B 2015</strain>
    </source>
</reference>
<protein>
    <submittedName>
        <fullName evidence="2">7958_t:CDS:1</fullName>
    </submittedName>
</protein>
<feature type="compositionally biased region" description="Polar residues" evidence="1">
    <location>
        <begin position="246"/>
        <end position="270"/>
    </location>
</feature>
<evidence type="ECO:0000256" key="1">
    <source>
        <dbReference type="SAM" id="MobiDB-lite"/>
    </source>
</evidence>
<feature type="compositionally biased region" description="Polar residues" evidence="1">
    <location>
        <begin position="177"/>
        <end position="197"/>
    </location>
</feature>
<dbReference type="AlphaFoldDB" id="A0A9N8VW56"/>
<dbReference type="Proteomes" id="UP000789375">
    <property type="component" value="Unassembled WGS sequence"/>
</dbReference>
<dbReference type="GO" id="GO:0000011">
    <property type="term" value="P:vacuole inheritance"/>
    <property type="evidence" value="ECO:0007669"/>
    <property type="project" value="TreeGrafter"/>
</dbReference>
<dbReference type="InterPro" id="IPR024260">
    <property type="entry name" value="Vac7"/>
</dbReference>
<gene>
    <name evidence="2" type="ORF">FMOSSE_LOCUS2397</name>
</gene>
<organism evidence="2 3">
    <name type="scientific">Funneliformis mosseae</name>
    <name type="common">Endomycorrhizal fungus</name>
    <name type="synonym">Glomus mosseae</name>
    <dbReference type="NCBI Taxonomy" id="27381"/>
    <lineage>
        <taxon>Eukaryota</taxon>
        <taxon>Fungi</taxon>
        <taxon>Fungi incertae sedis</taxon>
        <taxon>Mucoromycota</taxon>
        <taxon>Glomeromycotina</taxon>
        <taxon>Glomeromycetes</taxon>
        <taxon>Glomerales</taxon>
        <taxon>Glomeraceae</taxon>
        <taxon>Funneliformis</taxon>
    </lineage>
</organism>
<dbReference type="GO" id="GO:1903778">
    <property type="term" value="P:protein localization to vacuolar membrane"/>
    <property type="evidence" value="ECO:0007669"/>
    <property type="project" value="TreeGrafter"/>
</dbReference>
<dbReference type="PANTHER" id="PTHR28258">
    <property type="entry name" value="VACUOLAR SEGREGATION PROTEIN 7"/>
    <property type="match status" value="1"/>
</dbReference>
<sequence length="571" mass="63483">MSSYIVNPQLGQSSQVSKHMSTSMPTQSIITEKPSSMEYIDPSPRNHNGSVCSGDISNNIQPELRQQPHQPQPPQKQQPLVPHAKKLVDKFAPRNMKNKSDRQLIVETAYCNWNGKKDGTQSSNKMVENMKPLKKKKRAPINITEGMSRADIFAANVASAVDAAEDADEEEDYIYSNGHSRTPSLTSSSYGMPQLQSYPFPHPHMPSDNNYGYPFHMPSNIYGAIPSHRSYNNYLNRPPFYGYYNGNSSGSDTDDMNSNQSSGSQHNTYKPTGVMRSSLPDMSQYVAQYKKGYPNYGSTNYLYNGWYGDEERLPLFAKPPKFETPQSQSFCTASSSLTAFILFLMVFSYVIYFTSTLPLTDVSIIDISDVLAADKELMFNIHVMGRNFGLWNVEIVHSDLNVFATPVNNNNAPGWIPGGPGSHWDDVKNQTLNDVTPSEFLGSILLFDEPLVFAAGVNRKGVVSEPSGQVRLRNPGGEHDKEGQDRWSHILRGQYDLTVRGVLKYSLPFSKHHVVRVCYAIRVDGGSGSNGEAQVGDDDDTLLSSNTNVILGACGDWEEESEKMLTSDESL</sequence>
<feature type="region of interest" description="Disordered" evidence="1">
    <location>
        <begin position="1"/>
        <end position="59"/>
    </location>
</feature>
<dbReference type="PANTHER" id="PTHR28258:SF1">
    <property type="entry name" value="VACUOLAR SEGREGATION PROTEIN 7"/>
    <property type="match status" value="1"/>
</dbReference>
<dbReference type="GO" id="GO:0010513">
    <property type="term" value="P:positive regulation of phosphatidylinositol biosynthetic process"/>
    <property type="evidence" value="ECO:0007669"/>
    <property type="project" value="TreeGrafter"/>
</dbReference>
<dbReference type="GO" id="GO:0000329">
    <property type="term" value="C:fungal-type vacuole membrane"/>
    <property type="evidence" value="ECO:0007669"/>
    <property type="project" value="TreeGrafter"/>
</dbReference>
<feature type="compositionally biased region" description="Polar residues" evidence="1">
    <location>
        <begin position="45"/>
        <end position="59"/>
    </location>
</feature>
<dbReference type="EMBL" id="CAJVPP010000313">
    <property type="protein sequence ID" value="CAG8468524.1"/>
    <property type="molecule type" value="Genomic_DNA"/>
</dbReference>
<feature type="compositionally biased region" description="Polar residues" evidence="1">
    <location>
        <begin position="1"/>
        <end position="34"/>
    </location>
</feature>
<name>A0A9N8VW56_FUNMO</name>
<evidence type="ECO:0000313" key="3">
    <source>
        <dbReference type="Proteomes" id="UP000789375"/>
    </source>
</evidence>
<accession>A0A9N8VW56</accession>
<proteinExistence type="predicted"/>
<dbReference type="Pfam" id="PF12751">
    <property type="entry name" value="Vac7"/>
    <property type="match status" value="2"/>
</dbReference>